<evidence type="ECO:0000313" key="5">
    <source>
        <dbReference type="Proteomes" id="UP000320048"/>
    </source>
</evidence>
<feature type="domain" description="Creatinase N-terminal" evidence="3">
    <location>
        <begin position="46"/>
        <end position="194"/>
    </location>
</feature>
<dbReference type="SUPFAM" id="SSF55920">
    <property type="entry name" value="Creatinase/aminopeptidase"/>
    <property type="match status" value="1"/>
</dbReference>
<dbReference type="GO" id="GO:0004177">
    <property type="term" value="F:aminopeptidase activity"/>
    <property type="evidence" value="ECO:0007669"/>
    <property type="project" value="UniProtKB-KW"/>
</dbReference>
<accession>A0A537JF78</accession>
<dbReference type="InterPro" id="IPR050659">
    <property type="entry name" value="Peptidase_M24B"/>
</dbReference>
<feature type="compositionally biased region" description="Low complexity" evidence="1">
    <location>
        <begin position="7"/>
        <end position="16"/>
    </location>
</feature>
<dbReference type="InterPro" id="IPR000587">
    <property type="entry name" value="Creatinase_N"/>
</dbReference>
<dbReference type="Gene3D" id="3.40.350.10">
    <property type="entry name" value="Creatinase/prolidase N-terminal domain"/>
    <property type="match status" value="1"/>
</dbReference>
<dbReference type="PANTHER" id="PTHR46112:SF2">
    <property type="entry name" value="XAA-PRO AMINOPEPTIDASE P-RELATED"/>
    <property type="match status" value="1"/>
</dbReference>
<keyword evidence="4" id="KW-0645">Protease</keyword>
<dbReference type="Pfam" id="PF00557">
    <property type="entry name" value="Peptidase_M24"/>
    <property type="match status" value="1"/>
</dbReference>
<dbReference type="Gene3D" id="3.90.230.10">
    <property type="entry name" value="Creatinase/methionine aminopeptidase superfamily"/>
    <property type="match status" value="1"/>
</dbReference>
<dbReference type="SUPFAM" id="SSF53092">
    <property type="entry name" value="Creatinase/prolidase N-terminal domain"/>
    <property type="match status" value="1"/>
</dbReference>
<feature type="domain" description="Peptidase M24" evidence="2">
    <location>
        <begin position="202"/>
        <end position="410"/>
    </location>
</feature>
<sequence length="437" mass="48499">MKRYSTARRALPAPGRALDDGEDSAGGRGKWSGAMGYLSRSVFRDRLARIREALGEADLAALVVLTPENFLYVSGYFLDVQPWERPVAAVVPRDEDPFLIMHELSTNHVRYANEHDSMWIREVHFYAEHYRLHRRTYLTPQWPQMAADLLRRKGLGRGRLGVDSAGGPITRVPDLLPDLRLVDAGRILREMRMVKCEEELALIREGAELSDWGQARYRDHLAPGRPLAEIDTLVAHEMAAEAVRRFPEYKVEIRVSGLTGPNSACPHGISGDYGQVVEAGHGIVNIVIPRLNGYVCENERTFFVGTPTREQASAFEAAVEAQAAAAEAFVAGAAMADADAAAQRVFERRGFADRIIHRTGHGIGLAGHEHPDDIAFNYRPLVENEVWSCEPGIYLYGVGGFRHDDTVIVKAGRAEITTRFPRDLESQTIPAKGGRGR</sequence>
<dbReference type="InterPro" id="IPR000994">
    <property type="entry name" value="Pept_M24"/>
</dbReference>
<keyword evidence="4" id="KW-0031">Aminopeptidase</keyword>
<dbReference type="EMBL" id="VBAO01000137">
    <property type="protein sequence ID" value="TMI82217.1"/>
    <property type="molecule type" value="Genomic_DNA"/>
</dbReference>
<evidence type="ECO:0000256" key="1">
    <source>
        <dbReference type="SAM" id="MobiDB-lite"/>
    </source>
</evidence>
<proteinExistence type="predicted"/>
<dbReference type="InterPro" id="IPR029149">
    <property type="entry name" value="Creatin/AminoP/Spt16_N"/>
</dbReference>
<dbReference type="CDD" id="cd01066">
    <property type="entry name" value="APP_MetAP"/>
    <property type="match status" value="1"/>
</dbReference>
<reference evidence="4 5" key="1">
    <citation type="journal article" date="2019" name="Nat. Microbiol.">
        <title>Mediterranean grassland soil C-N compound turnover is dependent on rainfall and depth, and is mediated by genomically divergent microorganisms.</title>
        <authorList>
            <person name="Diamond S."/>
            <person name="Andeer P.F."/>
            <person name="Li Z."/>
            <person name="Crits-Christoph A."/>
            <person name="Burstein D."/>
            <person name="Anantharaman K."/>
            <person name="Lane K.R."/>
            <person name="Thomas B.C."/>
            <person name="Pan C."/>
            <person name="Northen T.R."/>
            <person name="Banfield J.F."/>
        </authorList>
    </citation>
    <scope>NUCLEOTIDE SEQUENCE [LARGE SCALE GENOMIC DNA]</scope>
    <source>
        <strain evidence="4">NP_7</strain>
    </source>
</reference>
<name>A0A537JF78_9BACT</name>
<keyword evidence="4" id="KW-0378">Hydrolase</keyword>
<dbReference type="Proteomes" id="UP000320048">
    <property type="component" value="Unassembled WGS sequence"/>
</dbReference>
<dbReference type="PANTHER" id="PTHR46112">
    <property type="entry name" value="AMINOPEPTIDASE"/>
    <property type="match status" value="1"/>
</dbReference>
<feature type="region of interest" description="Disordered" evidence="1">
    <location>
        <begin position="1"/>
        <end position="27"/>
    </location>
</feature>
<dbReference type="Pfam" id="PF01321">
    <property type="entry name" value="Creatinase_N"/>
    <property type="match status" value="1"/>
</dbReference>
<protein>
    <submittedName>
        <fullName evidence="4">Aminopeptidase P family protein</fullName>
    </submittedName>
</protein>
<gene>
    <name evidence="4" type="ORF">E6H04_05155</name>
</gene>
<comment type="caution">
    <text evidence="4">The sequence shown here is derived from an EMBL/GenBank/DDBJ whole genome shotgun (WGS) entry which is preliminary data.</text>
</comment>
<evidence type="ECO:0000259" key="2">
    <source>
        <dbReference type="Pfam" id="PF00557"/>
    </source>
</evidence>
<dbReference type="InterPro" id="IPR036005">
    <property type="entry name" value="Creatinase/aminopeptidase-like"/>
</dbReference>
<dbReference type="AlphaFoldDB" id="A0A537JF78"/>
<evidence type="ECO:0000259" key="3">
    <source>
        <dbReference type="Pfam" id="PF01321"/>
    </source>
</evidence>
<organism evidence="4 5">
    <name type="scientific">Candidatus Segetimicrobium genomatis</name>
    <dbReference type="NCBI Taxonomy" id="2569760"/>
    <lineage>
        <taxon>Bacteria</taxon>
        <taxon>Bacillati</taxon>
        <taxon>Candidatus Sysuimicrobiota</taxon>
        <taxon>Candidatus Sysuimicrobiia</taxon>
        <taxon>Candidatus Sysuimicrobiales</taxon>
        <taxon>Candidatus Segetimicrobiaceae</taxon>
        <taxon>Candidatus Segetimicrobium</taxon>
    </lineage>
</organism>
<evidence type="ECO:0000313" key="4">
    <source>
        <dbReference type="EMBL" id="TMI82217.1"/>
    </source>
</evidence>